<dbReference type="PANTHER" id="PTHR16022">
    <property type="entry name" value="WD REPEAT DOMAIN 60"/>
    <property type="match status" value="1"/>
</dbReference>
<dbReference type="InterPro" id="IPR042505">
    <property type="entry name" value="DYNC2I1"/>
</dbReference>
<evidence type="ECO:0008006" key="4">
    <source>
        <dbReference type="Google" id="ProtNLM"/>
    </source>
</evidence>
<dbReference type="GO" id="GO:0005929">
    <property type="term" value="C:cilium"/>
    <property type="evidence" value="ECO:0007669"/>
    <property type="project" value="GOC"/>
</dbReference>
<feature type="compositionally biased region" description="Polar residues" evidence="1">
    <location>
        <begin position="82"/>
        <end position="92"/>
    </location>
</feature>
<keyword evidence="3" id="KW-1185">Reference proteome</keyword>
<reference evidence="2 3" key="1">
    <citation type="submission" date="2023-11" db="EMBL/GenBank/DDBJ databases">
        <authorList>
            <person name="Okamura Y."/>
        </authorList>
    </citation>
    <scope>NUCLEOTIDE SEQUENCE [LARGE SCALE GENOMIC DNA]</scope>
</reference>
<sequence>MHSNKRATVTRNVKEISQDDLQPKKQEEKLKKRVHSVSTPRPFFQQSTTADIYSRQNSALKAPKKSTQSLKTNVSPMKDLQKTSPSVTQLKSNKMAPTPFKNKMDTRTPRNLKSVSNVTVNSPIVKRKLTTDYVNTPRTSKEVSNKEVLSKVSKSREVLKREVNTKKAERPRTHTRTLEEGEVKVLTPENVDNNTGMLNLSKKLSAQAKAFYVDLEGEKSKEQNKETSDEDISYEDDFESYESDFDSYHSSGQSAEEQESEKEKIYKEENMLDSGTFEMRGRSATSAEPMKFILEDSDKKTSLTDEGFQDMSSSSTVSSMKTVHVEVLERPLFIDFTKSKENRRKRRVFEKLKQRANDILSMVTLHEMSFSLFEMKPIPYDLYMATFGRSNYTQVVVQTFDDGITVEVQTEEIEYGSKWTQHPVEFSKETIYVTDASNSKHNDDIEQTINDVINFDNRLRYVRTDDSYKTNPLRIYLEQKDGAGGDRMLPFETYLSKTKRTEYNAGKLRKFLKKVGHRISNALSENAGYFVTSLKATSKYPFSKEFLTISSKNVTNQEQNYLKHKKITGVVFSETKSSLVLTIHCKTGEKACILCLWDLNVAILKPVKKLIATEVVERGVFRGDVDGFFVAALKDGTVHLWDLSEQPTVSDFDTREVPNENELNVSGLKDQNERSEQMLRACAFTSSASNMNGVTDVDSIVGLEFVTGNTVTMENGNKVVGQICTLLKRGYLITYSIIQEKNKNITADLGKAFWSKMRLEKHQTVVLSDYIIPTSDITSEVNFSLDTAKKKLLLKRRVMDVRAFSRPKSAITVDKPSSVASLKRFADISGWETGIICNTLKIVNINGYNRYLIGKNCGEVLDCRKVGGTVRIVRLNITGDSSAITVLEVSKDNPQYFLAGSNGGTVHLCSLQERRVLLTLDCRNTPTVVTEKCQADSKGRYLGSVAVKQSYDENCFETKLAVTSLAWCHSNPFNIVVGTNGRVNVWKLTHSDIRPYKMFENAATRIVSQERNMAFLNMEGDIEVYKIDTRTENSEVFQKYVSIL</sequence>
<protein>
    <recommendedName>
        <fullName evidence="4">WD repeat-containing protein 60</fullName>
    </recommendedName>
</protein>
<feature type="region of interest" description="Disordered" evidence="1">
    <location>
        <begin position="242"/>
        <end position="265"/>
    </location>
</feature>
<dbReference type="InterPro" id="IPR001680">
    <property type="entry name" value="WD40_rpt"/>
</dbReference>
<dbReference type="GO" id="GO:0045503">
    <property type="term" value="F:dynein light chain binding"/>
    <property type="evidence" value="ECO:0007669"/>
    <property type="project" value="InterPro"/>
</dbReference>
<feature type="compositionally biased region" description="Polar residues" evidence="1">
    <location>
        <begin position="1"/>
        <end position="11"/>
    </location>
</feature>
<dbReference type="EMBL" id="CAVLEF010000281">
    <property type="protein sequence ID" value="CAK1555941.1"/>
    <property type="molecule type" value="Genomic_DNA"/>
</dbReference>
<dbReference type="AlphaFoldDB" id="A0AAV1K2W9"/>
<comment type="caution">
    <text evidence="2">The sequence shown here is derived from an EMBL/GenBank/DDBJ whole genome shotgun (WGS) entry which is preliminary data.</text>
</comment>
<dbReference type="GO" id="GO:0042073">
    <property type="term" value="P:intraciliary transport"/>
    <property type="evidence" value="ECO:0007669"/>
    <property type="project" value="InterPro"/>
</dbReference>
<evidence type="ECO:0000256" key="1">
    <source>
        <dbReference type="SAM" id="MobiDB-lite"/>
    </source>
</evidence>
<gene>
    <name evidence="2" type="ORF">LNINA_LOCUS14723</name>
</gene>
<dbReference type="SMART" id="SM00320">
    <property type="entry name" value="WD40"/>
    <property type="match status" value="3"/>
</dbReference>
<accession>A0AAV1K2W9</accession>
<name>A0AAV1K2W9_9NEOP</name>
<feature type="compositionally biased region" description="Basic and acidic residues" evidence="1">
    <location>
        <begin position="12"/>
        <end position="30"/>
    </location>
</feature>
<dbReference type="SUPFAM" id="SSF50978">
    <property type="entry name" value="WD40 repeat-like"/>
    <property type="match status" value="1"/>
</dbReference>
<dbReference type="InterPro" id="IPR015943">
    <property type="entry name" value="WD40/YVTN_repeat-like_dom_sf"/>
</dbReference>
<dbReference type="PANTHER" id="PTHR16022:SF0">
    <property type="entry name" value="CYTOPLASMIC DYNEIN 2 INTERMEDIATE CHAIN 1"/>
    <property type="match status" value="1"/>
</dbReference>
<evidence type="ECO:0000313" key="2">
    <source>
        <dbReference type="EMBL" id="CAK1555941.1"/>
    </source>
</evidence>
<proteinExistence type="predicted"/>
<feature type="region of interest" description="Disordered" evidence="1">
    <location>
        <begin position="1"/>
        <end position="108"/>
    </location>
</feature>
<feature type="compositionally biased region" description="Polar residues" evidence="1">
    <location>
        <begin position="36"/>
        <end position="75"/>
    </location>
</feature>
<dbReference type="GO" id="GO:0045504">
    <property type="term" value="F:dynein heavy chain binding"/>
    <property type="evidence" value="ECO:0007669"/>
    <property type="project" value="InterPro"/>
</dbReference>
<organism evidence="2 3">
    <name type="scientific">Leptosia nina</name>
    <dbReference type="NCBI Taxonomy" id="320188"/>
    <lineage>
        <taxon>Eukaryota</taxon>
        <taxon>Metazoa</taxon>
        <taxon>Ecdysozoa</taxon>
        <taxon>Arthropoda</taxon>
        <taxon>Hexapoda</taxon>
        <taxon>Insecta</taxon>
        <taxon>Pterygota</taxon>
        <taxon>Neoptera</taxon>
        <taxon>Endopterygota</taxon>
        <taxon>Lepidoptera</taxon>
        <taxon>Glossata</taxon>
        <taxon>Ditrysia</taxon>
        <taxon>Papilionoidea</taxon>
        <taxon>Pieridae</taxon>
        <taxon>Pierinae</taxon>
        <taxon>Leptosia</taxon>
    </lineage>
</organism>
<dbReference type="GO" id="GO:0005868">
    <property type="term" value="C:cytoplasmic dynein complex"/>
    <property type="evidence" value="ECO:0007669"/>
    <property type="project" value="InterPro"/>
</dbReference>
<dbReference type="Gene3D" id="2.130.10.10">
    <property type="entry name" value="YVTN repeat-like/Quinoprotein amine dehydrogenase"/>
    <property type="match status" value="1"/>
</dbReference>
<evidence type="ECO:0000313" key="3">
    <source>
        <dbReference type="Proteomes" id="UP001497472"/>
    </source>
</evidence>
<dbReference type="Proteomes" id="UP001497472">
    <property type="component" value="Unassembled WGS sequence"/>
</dbReference>
<dbReference type="InterPro" id="IPR036322">
    <property type="entry name" value="WD40_repeat_dom_sf"/>
</dbReference>